<evidence type="ECO:0000256" key="1">
    <source>
        <dbReference type="SAM" id="MobiDB-lite"/>
    </source>
</evidence>
<proteinExistence type="predicted"/>
<dbReference type="Proteomes" id="UP000070544">
    <property type="component" value="Unassembled WGS sequence"/>
</dbReference>
<dbReference type="AlphaFoldDB" id="A0A139ABK0"/>
<organism evidence="2 3">
    <name type="scientific">Gonapodya prolifera (strain JEL478)</name>
    <name type="common">Monoblepharis prolifera</name>
    <dbReference type="NCBI Taxonomy" id="1344416"/>
    <lineage>
        <taxon>Eukaryota</taxon>
        <taxon>Fungi</taxon>
        <taxon>Fungi incertae sedis</taxon>
        <taxon>Chytridiomycota</taxon>
        <taxon>Chytridiomycota incertae sedis</taxon>
        <taxon>Monoblepharidomycetes</taxon>
        <taxon>Monoblepharidales</taxon>
        <taxon>Gonapodyaceae</taxon>
        <taxon>Gonapodya</taxon>
    </lineage>
</organism>
<dbReference type="EMBL" id="KQ965772">
    <property type="protein sequence ID" value="KXS14049.1"/>
    <property type="molecule type" value="Genomic_DNA"/>
</dbReference>
<sequence>MAVQHLPPRGLGRGQALTSGRASPPCTLASTPSSLGVQPASWLCIAPSTPSVCLSIRGG</sequence>
<feature type="region of interest" description="Disordered" evidence="1">
    <location>
        <begin position="1"/>
        <end position="30"/>
    </location>
</feature>
<keyword evidence="3" id="KW-1185">Reference proteome</keyword>
<accession>A0A139ABK0</accession>
<evidence type="ECO:0000313" key="3">
    <source>
        <dbReference type="Proteomes" id="UP000070544"/>
    </source>
</evidence>
<evidence type="ECO:0000313" key="2">
    <source>
        <dbReference type="EMBL" id="KXS14049.1"/>
    </source>
</evidence>
<protein>
    <submittedName>
        <fullName evidence="2">Uncharacterized protein</fullName>
    </submittedName>
</protein>
<name>A0A139ABK0_GONPJ</name>
<gene>
    <name evidence="2" type="ORF">M427DRAFT_58038</name>
</gene>
<reference evidence="2 3" key="1">
    <citation type="journal article" date="2015" name="Genome Biol. Evol.">
        <title>Phylogenomic analyses indicate that early fungi evolved digesting cell walls of algal ancestors of land plants.</title>
        <authorList>
            <person name="Chang Y."/>
            <person name="Wang S."/>
            <person name="Sekimoto S."/>
            <person name="Aerts A.L."/>
            <person name="Choi C."/>
            <person name="Clum A."/>
            <person name="LaButti K.M."/>
            <person name="Lindquist E.A."/>
            <person name="Yee Ngan C."/>
            <person name="Ohm R.A."/>
            <person name="Salamov A.A."/>
            <person name="Grigoriev I.V."/>
            <person name="Spatafora J.W."/>
            <person name="Berbee M.L."/>
        </authorList>
    </citation>
    <scope>NUCLEOTIDE SEQUENCE [LARGE SCALE GENOMIC DNA]</scope>
    <source>
        <strain evidence="2 3">JEL478</strain>
    </source>
</reference>